<dbReference type="Pfam" id="PF00498">
    <property type="entry name" value="FHA"/>
    <property type="match status" value="1"/>
</dbReference>
<evidence type="ECO:0000256" key="1">
    <source>
        <dbReference type="ARBA" id="ARBA00022553"/>
    </source>
</evidence>
<feature type="compositionally biased region" description="Low complexity" evidence="2">
    <location>
        <begin position="319"/>
        <end position="333"/>
    </location>
</feature>
<dbReference type="SMART" id="SM00240">
    <property type="entry name" value="FHA"/>
    <property type="match status" value="1"/>
</dbReference>
<feature type="compositionally biased region" description="Polar residues" evidence="2">
    <location>
        <begin position="352"/>
        <end position="362"/>
    </location>
</feature>
<dbReference type="SUPFAM" id="SSF49879">
    <property type="entry name" value="SMAD/FHA domain"/>
    <property type="match status" value="1"/>
</dbReference>
<feature type="compositionally biased region" description="Polar residues" evidence="2">
    <location>
        <begin position="148"/>
        <end position="161"/>
    </location>
</feature>
<dbReference type="Proteomes" id="UP000323565">
    <property type="component" value="Chromosome"/>
</dbReference>
<evidence type="ECO:0000313" key="5">
    <source>
        <dbReference type="Proteomes" id="UP000323565"/>
    </source>
</evidence>
<keyword evidence="1" id="KW-0597">Phosphoprotein</keyword>
<feature type="compositionally biased region" description="Basic and acidic residues" evidence="2">
    <location>
        <begin position="165"/>
        <end position="179"/>
    </location>
</feature>
<dbReference type="CDD" id="cd00060">
    <property type="entry name" value="FHA"/>
    <property type="match status" value="1"/>
</dbReference>
<organism evidence="4 5">
    <name type="scientific">Dermacoccus abyssi</name>
    <dbReference type="NCBI Taxonomy" id="322596"/>
    <lineage>
        <taxon>Bacteria</taxon>
        <taxon>Bacillati</taxon>
        <taxon>Actinomycetota</taxon>
        <taxon>Actinomycetes</taxon>
        <taxon>Micrococcales</taxon>
        <taxon>Dermacoccaceae</taxon>
        <taxon>Dermacoccus</taxon>
    </lineage>
</organism>
<evidence type="ECO:0000313" key="4">
    <source>
        <dbReference type="EMBL" id="QEH92781.1"/>
    </source>
</evidence>
<name>A0ABX5Z7J7_9MICO</name>
<proteinExistence type="predicted"/>
<feature type="compositionally biased region" description="Low complexity" evidence="2">
    <location>
        <begin position="200"/>
        <end position="232"/>
    </location>
</feature>
<feature type="domain" description="FHA" evidence="3">
    <location>
        <begin position="372"/>
        <end position="421"/>
    </location>
</feature>
<dbReference type="InterPro" id="IPR008984">
    <property type="entry name" value="SMAD_FHA_dom_sf"/>
</dbReference>
<dbReference type="InterPro" id="IPR000253">
    <property type="entry name" value="FHA_dom"/>
</dbReference>
<dbReference type="PANTHER" id="PTHR23308">
    <property type="entry name" value="NUCLEAR INHIBITOR OF PROTEIN PHOSPHATASE-1"/>
    <property type="match status" value="1"/>
</dbReference>
<dbReference type="InterPro" id="IPR050923">
    <property type="entry name" value="Cell_Proc_Reg/RNA_Proc"/>
</dbReference>
<dbReference type="EMBL" id="CP043031">
    <property type="protein sequence ID" value="QEH92781.1"/>
    <property type="molecule type" value="Genomic_DNA"/>
</dbReference>
<sequence>MTTRWRPVDFFSISMNSSHISRGASRLARARTHALPPSLLTRAGGSWGAPAGRVGLKQVCRDEIRPVRTRPGRVRRFGRATRHETTECAMNGEHNQRQPHAIQWSAPQPGGAEPAWQGPSPDAPAAKAPEPTPPQSEAAPGLGAQGNWGYSSEASHPNQQGGQEGAREPRRDEAGHGEEASAPLGNPWGFEPNAGSDAGASRSFPSDAPSASAPGWAGAAGSGSTAEEISSSHPDNAGYGWSGTSGASRFDAPDRSDHAPRASDPSSDSASHGAYGNESRYESAPPQAESARSYESAPPQQPRDGGHTGGSRHERNEGSSSASAAPASYASAPNLGQTGADSSASSAATPQEYESNPPQVIGQNDDLPDDSLTIGRSRSNSIVLDDMLVSRRHVVITADEEGLLLRDLGSRNGTFVNGRRVEQTHLHEGDRIGIGASTFEVRDGWLVSV</sequence>
<accession>A0ABX5Z7J7</accession>
<feature type="compositionally biased region" description="Low complexity" evidence="2">
    <location>
        <begin position="119"/>
        <end position="129"/>
    </location>
</feature>
<evidence type="ECO:0000256" key="2">
    <source>
        <dbReference type="SAM" id="MobiDB-lite"/>
    </source>
</evidence>
<keyword evidence="5" id="KW-1185">Reference proteome</keyword>
<feature type="compositionally biased region" description="Low complexity" evidence="2">
    <location>
        <begin position="262"/>
        <end position="272"/>
    </location>
</feature>
<gene>
    <name evidence="4" type="ORF">FV141_04000</name>
</gene>
<feature type="region of interest" description="Disordered" evidence="2">
    <location>
        <begin position="79"/>
        <end position="373"/>
    </location>
</feature>
<reference evidence="4 5" key="1">
    <citation type="submission" date="2019-08" db="EMBL/GenBank/DDBJ databases">
        <title>Dermacoccus abyssi strain HZAU 226, whole genome Nanopore sequencing project.</title>
        <authorList>
            <person name="Guo A."/>
            <person name="Zhang X."/>
            <person name="Ruan Y."/>
            <person name="Liu W."/>
            <person name="Chen Q."/>
            <person name="Gu L."/>
        </authorList>
    </citation>
    <scope>NUCLEOTIDE SEQUENCE [LARGE SCALE GENOMIC DNA]</scope>
    <source>
        <strain evidence="4 5">HZAU 226</strain>
    </source>
</reference>
<dbReference type="PROSITE" id="PS50006">
    <property type="entry name" value="FHA_DOMAIN"/>
    <property type="match status" value="1"/>
</dbReference>
<protein>
    <submittedName>
        <fullName evidence="4">FHA domain-containing protein</fullName>
    </submittedName>
</protein>
<feature type="compositionally biased region" description="Basic and acidic residues" evidence="2">
    <location>
        <begin position="251"/>
        <end position="261"/>
    </location>
</feature>
<evidence type="ECO:0000259" key="3">
    <source>
        <dbReference type="PROSITE" id="PS50006"/>
    </source>
</evidence>
<dbReference type="Gene3D" id="2.60.200.20">
    <property type="match status" value="1"/>
</dbReference>